<dbReference type="InterPro" id="IPR005828">
    <property type="entry name" value="MFS_sugar_transport-like"/>
</dbReference>
<evidence type="ECO:0000256" key="6">
    <source>
        <dbReference type="SAM" id="Phobius"/>
    </source>
</evidence>
<dbReference type="PANTHER" id="PTHR48021">
    <property type="match status" value="1"/>
</dbReference>
<evidence type="ECO:0000256" key="2">
    <source>
        <dbReference type="ARBA" id="ARBA00022692"/>
    </source>
</evidence>
<keyword evidence="8" id="KW-1185">Reference proteome</keyword>
<protein>
    <recommendedName>
        <fullName evidence="9">Major facilitator superfamily (MFS) profile domain-containing protein</fullName>
    </recommendedName>
</protein>
<dbReference type="GO" id="GO:0016020">
    <property type="term" value="C:membrane"/>
    <property type="evidence" value="ECO:0007669"/>
    <property type="project" value="UniProtKB-SubCell"/>
</dbReference>
<accession>A0AAV8YGC1</accession>
<reference evidence="7" key="1">
    <citation type="journal article" date="2023" name="Insect Mol. Biol.">
        <title>Genome sequencing provides insights into the evolution of gene families encoding plant cell wall-degrading enzymes in longhorned beetles.</title>
        <authorList>
            <person name="Shin N.R."/>
            <person name="Okamura Y."/>
            <person name="Kirsch R."/>
            <person name="Pauchet Y."/>
        </authorList>
    </citation>
    <scope>NUCLEOTIDE SEQUENCE</scope>
    <source>
        <strain evidence="7">AMC_N1</strain>
    </source>
</reference>
<feature type="transmembrane region" description="Helical" evidence="6">
    <location>
        <begin position="490"/>
        <end position="508"/>
    </location>
</feature>
<gene>
    <name evidence="7" type="ORF">NQ318_015238</name>
</gene>
<feature type="transmembrane region" description="Helical" evidence="6">
    <location>
        <begin position="398"/>
        <end position="416"/>
    </location>
</feature>
<dbReference type="Pfam" id="PF00083">
    <property type="entry name" value="Sugar_tr"/>
    <property type="match status" value="2"/>
</dbReference>
<dbReference type="GO" id="GO:0022857">
    <property type="term" value="F:transmembrane transporter activity"/>
    <property type="evidence" value="ECO:0007669"/>
    <property type="project" value="InterPro"/>
</dbReference>
<evidence type="ECO:0000256" key="4">
    <source>
        <dbReference type="ARBA" id="ARBA00023136"/>
    </source>
</evidence>
<feature type="transmembrane region" description="Helical" evidence="6">
    <location>
        <begin position="365"/>
        <end position="386"/>
    </location>
</feature>
<feature type="transmembrane region" description="Helical" evidence="6">
    <location>
        <begin position="647"/>
        <end position="668"/>
    </location>
</feature>
<feature type="non-terminal residue" evidence="7">
    <location>
        <position position="1"/>
    </location>
</feature>
<dbReference type="AlphaFoldDB" id="A0AAV8YGC1"/>
<evidence type="ECO:0000313" key="7">
    <source>
        <dbReference type="EMBL" id="KAJ8950494.1"/>
    </source>
</evidence>
<feature type="transmembrane region" description="Helical" evidence="6">
    <location>
        <begin position="334"/>
        <end position="353"/>
    </location>
</feature>
<evidence type="ECO:0000313" key="8">
    <source>
        <dbReference type="Proteomes" id="UP001162162"/>
    </source>
</evidence>
<feature type="coiled-coil region" evidence="5">
    <location>
        <begin position="159"/>
        <end position="186"/>
    </location>
</feature>
<dbReference type="SUPFAM" id="SSF103473">
    <property type="entry name" value="MFS general substrate transporter"/>
    <property type="match status" value="3"/>
</dbReference>
<dbReference type="Gene3D" id="1.20.1250.20">
    <property type="entry name" value="MFS general substrate transporter like domains"/>
    <property type="match status" value="3"/>
</dbReference>
<feature type="transmembrane region" description="Helical" evidence="6">
    <location>
        <begin position="567"/>
        <end position="591"/>
    </location>
</feature>
<keyword evidence="4 6" id="KW-0472">Membrane</keyword>
<evidence type="ECO:0008006" key="9">
    <source>
        <dbReference type="Google" id="ProtNLM"/>
    </source>
</evidence>
<keyword evidence="2 6" id="KW-0812">Transmembrane</keyword>
<feature type="transmembrane region" description="Helical" evidence="6">
    <location>
        <begin position="207"/>
        <end position="227"/>
    </location>
</feature>
<proteinExistence type="predicted"/>
<comment type="caution">
    <text evidence="7">The sequence shown here is derived from an EMBL/GenBank/DDBJ whole genome shotgun (WGS) entry which is preliminary data.</text>
</comment>
<comment type="subcellular location">
    <subcellularLocation>
        <location evidence="1">Membrane</location>
    </subcellularLocation>
</comment>
<feature type="transmembrane region" description="Helical" evidence="6">
    <location>
        <begin position="85"/>
        <end position="107"/>
    </location>
</feature>
<dbReference type="EMBL" id="JAPWTK010000099">
    <property type="protein sequence ID" value="KAJ8950494.1"/>
    <property type="molecule type" value="Genomic_DNA"/>
</dbReference>
<dbReference type="Proteomes" id="UP001162162">
    <property type="component" value="Unassembled WGS sequence"/>
</dbReference>
<feature type="transmembrane region" description="Helical" evidence="6">
    <location>
        <begin position="275"/>
        <end position="297"/>
    </location>
</feature>
<feature type="transmembrane region" description="Helical" evidence="6">
    <location>
        <begin position="598"/>
        <end position="617"/>
    </location>
</feature>
<dbReference type="InterPro" id="IPR036259">
    <property type="entry name" value="MFS_trans_sf"/>
</dbReference>
<keyword evidence="3 6" id="KW-1133">Transmembrane helix</keyword>
<evidence type="ECO:0000256" key="1">
    <source>
        <dbReference type="ARBA" id="ARBA00004370"/>
    </source>
</evidence>
<sequence>EAAAAPTGEGRRSNAREALPQILAVCVKNVLLLGFGMTLGFPTILIPSLSGSDPKEKISLGEEAISWIELPHGTGELRCTQSPSALLGIVSGVPLNLICVPVGCLLSGAITQPLGRKRAMQMVNIPFLPAWLLFHFSNEPWQIFLALCITGLTGGLLEAPNVEGEFQELRKQIERVEQKVDAEDCKNQSSRANSVLDHVRLFSRKSFTWPFSVVALAFFLGHFNGNTTLQVYSIKIFSVLNTPINEYYATILLGTVQIVGSIMCASFVNILGKRIINFISLLGSGLCFIIVAAYAFVSHVEYFDDTNNGTTNGTTQNSLHAYVYEEYRWVPTTFLVLSAFLTYFGIKILPWILTGEVYYNEIRATASGLSGCVGYIFGFVSNKIFLSLVSHITLPGVFLFYGSVSLGGTVLLYCLLPETEGKSLFEITEHFAGRSELSNKVRRKPRDLSGERNKGFEPDSKVYPVNWRAEKSLSTLTYVAEITTPNLRGILASTSTIAVISGVLIQFLPRDILSLEKSGSGQLHYACDIIYTPLLRAGESVIFSGMTTLQTYAVKIFSTLKAPIDKYYATIFLGFAQVSGCILSACLVYVVGKRKMNFFSLIGTGICFTVVATYAYLIDVNHFDAPVVNKTQNVTLDENSLIKQHNWIPMTFLIAAAFCTHAGIRILPWMLIGEVYSSETRAVASGFSGFLVLYFVLPETEGKTLFEITQHFAGTGKLDNKVFKHRSHLNGQINSAYVSEDKKCENVESKL</sequence>
<evidence type="ECO:0000256" key="3">
    <source>
        <dbReference type="ARBA" id="ARBA00022989"/>
    </source>
</evidence>
<feature type="transmembrane region" description="Helical" evidence="6">
    <location>
        <begin position="247"/>
        <end position="268"/>
    </location>
</feature>
<dbReference type="InterPro" id="IPR050549">
    <property type="entry name" value="MFS_Trehalose_Transporter"/>
</dbReference>
<keyword evidence="5" id="KW-0175">Coiled coil</keyword>
<organism evidence="7 8">
    <name type="scientific">Aromia moschata</name>
    <dbReference type="NCBI Taxonomy" id="1265417"/>
    <lineage>
        <taxon>Eukaryota</taxon>
        <taxon>Metazoa</taxon>
        <taxon>Ecdysozoa</taxon>
        <taxon>Arthropoda</taxon>
        <taxon>Hexapoda</taxon>
        <taxon>Insecta</taxon>
        <taxon>Pterygota</taxon>
        <taxon>Neoptera</taxon>
        <taxon>Endopterygota</taxon>
        <taxon>Coleoptera</taxon>
        <taxon>Polyphaga</taxon>
        <taxon>Cucujiformia</taxon>
        <taxon>Chrysomeloidea</taxon>
        <taxon>Cerambycidae</taxon>
        <taxon>Cerambycinae</taxon>
        <taxon>Callichromatini</taxon>
        <taxon>Aromia</taxon>
    </lineage>
</organism>
<name>A0AAV8YGC1_9CUCU</name>
<dbReference type="PANTHER" id="PTHR48021:SF39">
    <property type="entry name" value="MAJOR FACILITATOR SUPERFAMILY (MFS) PROFILE DOMAIN-CONTAINING PROTEIN"/>
    <property type="match status" value="1"/>
</dbReference>
<evidence type="ECO:0000256" key="5">
    <source>
        <dbReference type="SAM" id="Coils"/>
    </source>
</evidence>
<feature type="transmembrane region" description="Helical" evidence="6">
    <location>
        <begin position="22"/>
        <end position="46"/>
    </location>
</feature>